<evidence type="ECO:0000313" key="3">
    <source>
        <dbReference type="Proteomes" id="UP000324800"/>
    </source>
</evidence>
<feature type="region of interest" description="Disordered" evidence="1">
    <location>
        <begin position="128"/>
        <end position="159"/>
    </location>
</feature>
<gene>
    <name evidence="2" type="ORF">EZS28_012757</name>
</gene>
<feature type="region of interest" description="Disordered" evidence="1">
    <location>
        <begin position="539"/>
        <end position="606"/>
    </location>
</feature>
<evidence type="ECO:0000256" key="1">
    <source>
        <dbReference type="SAM" id="MobiDB-lite"/>
    </source>
</evidence>
<name>A0A5J4WA13_9EUKA</name>
<feature type="region of interest" description="Disordered" evidence="1">
    <location>
        <begin position="427"/>
        <end position="465"/>
    </location>
</feature>
<feature type="compositionally biased region" description="Basic and acidic residues" evidence="1">
    <location>
        <begin position="136"/>
        <end position="146"/>
    </location>
</feature>
<dbReference type="Proteomes" id="UP000324800">
    <property type="component" value="Unassembled WGS sequence"/>
</dbReference>
<feature type="compositionally biased region" description="Polar residues" evidence="1">
    <location>
        <begin position="541"/>
        <end position="559"/>
    </location>
</feature>
<feature type="region of interest" description="Disordered" evidence="1">
    <location>
        <begin position="53"/>
        <end position="113"/>
    </location>
</feature>
<feature type="compositionally biased region" description="Low complexity" evidence="1">
    <location>
        <begin position="83"/>
        <end position="113"/>
    </location>
</feature>
<evidence type="ECO:0000313" key="2">
    <source>
        <dbReference type="EMBL" id="KAA6391717.1"/>
    </source>
</evidence>
<dbReference type="EMBL" id="SNRW01002785">
    <property type="protein sequence ID" value="KAA6391717.1"/>
    <property type="molecule type" value="Genomic_DNA"/>
</dbReference>
<feature type="region of interest" description="Disordered" evidence="1">
    <location>
        <begin position="1"/>
        <end position="34"/>
    </location>
</feature>
<feature type="compositionally biased region" description="Basic and acidic residues" evidence="1">
    <location>
        <begin position="436"/>
        <end position="458"/>
    </location>
</feature>
<reference evidence="2 3" key="1">
    <citation type="submission" date="2019-03" db="EMBL/GenBank/DDBJ databases">
        <title>Single cell metagenomics reveals metabolic interactions within the superorganism composed of flagellate Streblomastix strix and complex community of Bacteroidetes bacteria on its surface.</title>
        <authorList>
            <person name="Treitli S.C."/>
            <person name="Kolisko M."/>
            <person name="Husnik F."/>
            <person name="Keeling P."/>
            <person name="Hampl V."/>
        </authorList>
    </citation>
    <scope>NUCLEOTIDE SEQUENCE [LARGE SCALE GENOMIC DNA]</scope>
    <source>
        <strain evidence="2">ST1C</strain>
    </source>
</reference>
<proteinExistence type="predicted"/>
<comment type="caution">
    <text evidence="2">The sequence shown here is derived from an EMBL/GenBank/DDBJ whole genome shotgun (WGS) entry which is preliminary data.</text>
</comment>
<protein>
    <submittedName>
        <fullName evidence="2">Uncharacterized protein</fullName>
    </submittedName>
</protein>
<organism evidence="2 3">
    <name type="scientific">Streblomastix strix</name>
    <dbReference type="NCBI Taxonomy" id="222440"/>
    <lineage>
        <taxon>Eukaryota</taxon>
        <taxon>Metamonada</taxon>
        <taxon>Preaxostyla</taxon>
        <taxon>Oxymonadida</taxon>
        <taxon>Streblomastigidae</taxon>
        <taxon>Streblomastix</taxon>
    </lineage>
</organism>
<sequence length="792" mass="90368">MQQQAQQDPNAMVQQAQQLFDESDPNNVNPNDCKIPDDQLLAELQGIATGSVPLEYVPPQTSQGITPGQIRELGNMMPPPTAPQFYPQGPQYPPQGLQQQPIISQSSASNQQAAEIQQLKQMIQQLMQRDQVQPKVSEEQKKEKESFRRRRRKDRKFKEMTDQTKNVIFDQIKETMQELDEPIRLLKLHSDALTASNAVDAAVNGIIDKLREVRSSCDRSQKDVISKQKFGDKVMFKNETLKLVYPLINPKVWSPNHFKMVITEASLRKYEKETVLFRIRDGGDGKKYVGKMVKKGEILKNNQLAEEKSDSKYSIEYNMKKALKTIKGVTINWEEVYPIERPQPANIKDKKIPGQKPAPIEPPQLHQFSIDLLVQKKKDSYDVVASGSFCLDKLMDQDSCTFNLTLFETFERAPGAFSQMANLMREQAQDGMQDAEQEKEKEKEKKTKDKESKKKTSDSEQESDPLSVTLEVQIAHPFRGYRQEDKNIVFIIIQDVNDDIADLLDDLQDDVKTLVNYGKVGSMQQVIQPIPMTKPKVIQPQIPQTQHPVQPQIQSKPSTQPQPKVNPPLPQPKVNPPLPQPKVNPPLPQPKVNPPLPQPKVNPPLPQTKEIQQLKTTKTQAPPDVQPVAPPNVQPGALPVFDFLKAQSEIEYEGQDFAEVEKIIPIESLFPSSVLEREIKMVDNIQKQIKRDQTFANKYENLDLLNARKEKAQKYLDKGSKDYEEGLMTDEGILKQMKEMQIQQKSKMIEHRQIKTNTDLEKRRSDGITHHFLGVLMCIKEDIRQAENPDQS</sequence>
<accession>A0A5J4WA13</accession>
<feature type="compositionally biased region" description="Polar residues" evidence="1">
    <location>
        <begin position="1"/>
        <end position="30"/>
    </location>
</feature>
<feature type="compositionally biased region" description="Pro residues" evidence="1">
    <location>
        <begin position="564"/>
        <end position="606"/>
    </location>
</feature>
<dbReference type="AlphaFoldDB" id="A0A5J4WA13"/>